<accession>A0AA97PIM3</accession>
<dbReference type="EMBL" id="JH793262">
    <property type="protein sequence ID" value="ELQ36007.1"/>
    <property type="molecule type" value="Genomic_DNA"/>
</dbReference>
<reference evidence="1" key="1">
    <citation type="journal article" date="2012" name="PLoS Genet.">
        <title>Comparative analysis of the genomes of two field isolates of the rice blast fungus Magnaporthe oryzae.</title>
        <authorList>
            <person name="Xue M."/>
            <person name="Yang J."/>
            <person name="Li Z."/>
            <person name="Hu S."/>
            <person name="Yao N."/>
            <person name="Dean R.A."/>
            <person name="Zhao W."/>
            <person name="Shen M."/>
            <person name="Zhang H."/>
            <person name="Li C."/>
            <person name="Liu L."/>
            <person name="Cao L."/>
            <person name="Xu X."/>
            <person name="Xing Y."/>
            <person name="Hsiang T."/>
            <person name="Zhang Z."/>
            <person name="Xu J.R."/>
            <person name="Peng Y.L."/>
        </authorList>
    </citation>
    <scope>NUCLEOTIDE SEQUENCE</scope>
    <source>
        <strain evidence="1">Y34</strain>
    </source>
</reference>
<protein>
    <submittedName>
        <fullName evidence="1">Uncharacterized protein</fullName>
    </submittedName>
</protein>
<proteinExistence type="predicted"/>
<evidence type="ECO:0000313" key="1">
    <source>
        <dbReference type="EMBL" id="ELQ36007.1"/>
    </source>
</evidence>
<dbReference type="AlphaFoldDB" id="A0AA97PIM3"/>
<name>A0AA97PIM3_PYRO3</name>
<gene>
    <name evidence="1" type="ORF">OOU_Y34scaffold00672g25</name>
</gene>
<sequence>MAWDMAWVSIDRTGAARGGFGLSGGFAAEAGLDCSFRKSMSRRDASKRVINPNGVRAERAPESMSLQGQASRTSTYTLGVVRDCKGRGSECDEAAAADAVVVPGGFRGVVVGFDWRERFIPARRGVVESSALSRSVVIHAGRRPPKRLFSDWLAAATSAGPWGCRVSFSWVVFSAWWYLAGLVRVRRSGSFVGGVAPPPHRGNSKIEVGVKGRRLGDGKGSSTASMEYLLHPTKGGLPVSRQATKEVSKVLSELCIPTLATPSSTRQKPGVDTEKPL</sequence>
<dbReference type="Proteomes" id="UP000011086">
    <property type="component" value="Unassembled WGS sequence"/>
</dbReference>
<organism evidence="1">
    <name type="scientific">Pyricularia oryzae (strain Y34)</name>
    <name type="common">Rice blast fungus</name>
    <name type="synonym">Magnaporthe oryzae</name>
    <dbReference type="NCBI Taxonomy" id="1143189"/>
    <lineage>
        <taxon>Eukaryota</taxon>
        <taxon>Fungi</taxon>
        <taxon>Dikarya</taxon>
        <taxon>Ascomycota</taxon>
        <taxon>Pezizomycotina</taxon>
        <taxon>Sordariomycetes</taxon>
        <taxon>Sordariomycetidae</taxon>
        <taxon>Magnaporthales</taxon>
        <taxon>Pyriculariaceae</taxon>
        <taxon>Pyricularia</taxon>
    </lineage>
</organism>